<protein>
    <submittedName>
        <fullName evidence="3">Uncharacterized protein</fullName>
    </submittedName>
</protein>
<dbReference type="OrthoDB" id="10623813at2759"/>
<accession>A0A9R0JNS2</accession>
<evidence type="ECO:0000313" key="3">
    <source>
        <dbReference type="RefSeq" id="XP_021841555.1"/>
    </source>
</evidence>
<proteinExistence type="predicted"/>
<reference evidence="2" key="1">
    <citation type="journal article" date="2021" name="Nat. Commun.">
        <title>Genomic analyses provide insights into spinach domestication and the genetic basis of agronomic traits.</title>
        <authorList>
            <person name="Cai X."/>
            <person name="Sun X."/>
            <person name="Xu C."/>
            <person name="Sun H."/>
            <person name="Wang X."/>
            <person name="Ge C."/>
            <person name="Zhang Z."/>
            <person name="Wang Q."/>
            <person name="Fei Z."/>
            <person name="Jiao C."/>
            <person name="Wang Q."/>
        </authorList>
    </citation>
    <scope>NUCLEOTIDE SEQUENCE [LARGE SCALE GENOMIC DNA]</scope>
    <source>
        <strain evidence="2">cv. Varoflay</strain>
    </source>
</reference>
<gene>
    <name evidence="3" type="primary">LOC110781812</name>
</gene>
<reference evidence="3" key="2">
    <citation type="submission" date="2025-08" db="UniProtKB">
        <authorList>
            <consortium name="RefSeq"/>
        </authorList>
    </citation>
    <scope>IDENTIFICATION</scope>
    <source>
        <tissue evidence="3">Leaf</tissue>
    </source>
</reference>
<evidence type="ECO:0000256" key="1">
    <source>
        <dbReference type="SAM" id="Phobius"/>
    </source>
</evidence>
<dbReference type="AlphaFoldDB" id="A0A9R0JNS2"/>
<name>A0A9R0JNS2_SPIOL</name>
<keyword evidence="1" id="KW-0812">Transmembrane</keyword>
<keyword evidence="2" id="KW-1185">Reference proteome</keyword>
<keyword evidence="1" id="KW-0472">Membrane</keyword>
<dbReference type="Proteomes" id="UP000813463">
    <property type="component" value="Chromosome 1"/>
</dbReference>
<feature type="transmembrane region" description="Helical" evidence="1">
    <location>
        <begin position="6"/>
        <end position="25"/>
    </location>
</feature>
<dbReference type="RefSeq" id="XP_021841555.1">
    <property type="nucleotide sequence ID" value="XM_021985863.1"/>
</dbReference>
<keyword evidence="1" id="KW-1133">Transmembrane helix</keyword>
<dbReference type="KEGG" id="soe:110781812"/>
<dbReference type="GeneID" id="110781812"/>
<evidence type="ECO:0000313" key="2">
    <source>
        <dbReference type="Proteomes" id="UP000813463"/>
    </source>
</evidence>
<sequence length="111" mass="10903">MKTYAIVLLVLGCLLALILFMFLMIRCVKKKKQKNLNGDVEIGGVRGISRGAKDGDMVILSGDSGRVLPSAAVIDSLDNDNGNSGGSGGCGCCCGGGDGGGGCGGCGGCGG</sequence>
<organism evidence="2 3">
    <name type="scientific">Spinacia oleracea</name>
    <name type="common">Spinach</name>
    <dbReference type="NCBI Taxonomy" id="3562"/>
    <lineage>
        <taxon>Eukaryota</taxon>
        <taxon>Viridiplantae</taxon>
        <taxon>Streptophyta</taxon>
        <taxon>Embryophyta</taxon>
        <taxon>Tracheophyta</taxon>
        <taxon>Spermatophyta</taxon>
        <taxon>Magnoliopsida</taxon>
        <taxon>eudicotyledons</taxon>
        <taxon>Gunneridae</taxon>
        <taxon>Pentapetalae</taxon>
        <taxon>Caryophyllales</taxon>
        <taxon>Chenopodiaceae</taxon>
        <taxon>Chenopodioideae</taxon>
        <taxon>Anserineae</taxon>
        <taxon>Spinacia</taxon>
    </lineage>
</organism>